<dbReference type="EMBL" id="JAERRJ010000010">
    <property type="protein sequence ID" value="MBL1077894.1"/>
    <property type="molecule type" value="Genomic_DNA"/>
</dbReference>
<dbReference type="Proteomes" id="UP000602198">
    <property type="component" value="Unassembled WGS sequence"/>
</dbReference>
<proteinExistence type="predicted"/>
<keyword evidence="3" id="KW-1185">Reference proteome</keyword>
<reference evidence="2 3" key="1">
    <citation type="submission" date="2021-01" db="EMBL/GenBank/DDBJ databases">
        <title>WGS of actinomycetes isolated from Thailand.</title>
        <authorList>
            <person name="Thawai C."/>
        </authorList>
    </citation>
    <scope>NUCLEOTIDE SEQUENCE [LARGE SCALE GENOMIC DNA]</scope>
    <source>
        <strain evidence="2 3">LPG 2</strain>
    </source>
</reference>
<dbReference type="SUPFAM" id="SSF109854">
    <property type="entry name" value="DinB/YfiT-like putative metalloenzymes"/>
    <property type="match status" value="1"/>
</dbReference>
<dbReference type="GO" id="GO:0016853">
    <property type="term" value="F:isomerase activity"/>
    <property type="evidence" value="ECO:0007669"/>
    <property type="project" value="UniProtKB-KW"/>
</dbReference>
<protein>
    <submittedName>
        <fullName evidence="2">Maleylpyruvate isomerase family mycothiol-dependent enzyme</fullName>
    </submittedName>
</protein>
<evidence type="ECO:0000259" key="1">
    <source>
        <dbReference type="Pfam" id="PF11716"/>
    </source>
</evidence>
<evidence type="ECO:0000313" key="3">
    <source>
        <dbReference type="Proteomes" id="UP000602198"/>
    </source>
</evidence>
<sequence>MNVRGLLQAERAELVELLRSLSDAEWETPSLCAGWSVRDVVCHLQTDAVSLQSYLLLSLRNPSIDRTNQALIRQVRTLSNAELIDRLAAADGWFSRYLPRIALADNFVHQQDIRRPLGRERTVPEKRLRAVLGSPDPFALPWRNTHGLRWEATDIQWSKGSGPLVRGPGEALALAMVGRPVALDDLRGDGVAELRRRLLPD</sequence>
<comment type="caution">
    <text evidence="2">The sequence shown here is derived from an EMBL/GenBank/DDBJ whole genome shotgun (WGS) entry which is preliminary data.</text>
</comment>
<organism evidence="2 3">
    <name type="scientific">Nocardia acididurans</name>
    <dbReference type="NCBI Taxonomy" id="2802282"/>
    <lineage>
        <taxon>Bacteria</taxon>
        <taxon>Bacillati</taxon>
        <taxon>Actinomycetota</taxon>
        <taxon>Actinomycetes</taxon>
        <taxon>Mycobacteriales</taxon>
        <taxon>Nocardiaceae</taxon>
        <taxon>Nocardia</taxon>
    </lineage>
</organism>
<evidence type="ECO:0000313" key="2">
    <source>
        <dbReference type="EMBL" id="MBL1077894.1"/>
    </source>
</evidence>
<dbReference type="NCBIfam" id="TIGR03083">
    <property type="entry name" value="maleylpyruvate isomerase family mycothiol-dependent enzyme"/>
    <property type="match status" value="1"/>
</dbReference>
<dbReference type="Gene3D" id="1.20.120.450">
    <property type="entry name" value="dinb family like domain"/>
    <property type="match status" value="1"/>
</dbReference>
<dbReference type="InterPro" id="IPR017517">
    <property type="entry name" value="Maleyloyr_isom"/>
</dbReference>
<dbReference type="InterPro" id="IPR034660">
    <property type="entry name" value="DinB/YfiT-like"/>
</dbReference>
<dbReference type="Pfam" id="PF11716">
    <property type="entry name" value="MDMPI_N"/>
    <property type="match status" value="1"/>
</dbReference>
<feature type="domain" description="Mycothiol-dependent maleylpyruvate isomerase metal-binding" evidence="1">
    <location>
        <begin position="7"/>
        <end position="90"/>
    </location>
</feature>
<gene>
    <name evidence="2" type="ORF">JK358_26160</name>
</gene>
<accession>A0ABS1MBG4</accession>
<dbReference type="InterPro" id="IPR024344">
    <property type="entry name" value="MDMPI_metal-binding"/>
</dbReference>
<keyword evidence="2" id="KW-0413">Isomerase</keyword>
<name>A0ABS1MBG4_9NOCA</name>
<dbReference type="RefSeq" id="WP_201952010.1">
    <property type="nucleotide sequence ID" value="NZ_JAERRJ010000010.1"/>
</dbReference>